<dbReference type="InterPro" id="IPR010987">
    <property type="entry name" value="Glutathione-S-Trfase_C-like"/>
</dbReference>
<dbReference type="EMBL" id="JAVDXO010000012">
    <property type="protein sequence ID" value="MDR7308571.1"/>
    <property type="molecule type" value="Genomic_DNA"/>
</dbReference>
<dbReference type="InterPro" id="IPR040079">
    <property type="entry name" value="Glutathione_S-Trfase"/>
</dbReference>
<feature type="domain" description="GST N-terminal" evidence="1">
    <location>
        <begin position="1"/>
        <end position="82"/>
    </location>
</feature>
<dbReference type="SUPFAM" id="SSF52833">
    <property type="entry name" value="Thioredoxin-like"/>
    <property type="match status" value="1"/>
</dbReference>
<gene>
    <name evidence="3" type="ORF">J2X15_003887</name>
</gene>
<proteinExistence type="predicted"/>
<dbReference type="InterPro" id="IPR036282">
    <property type="entry name" value="Glutathione-S-Trfase_C_sf"/>
</dbReference>
<dbReference type="GO" id="GO:0004364">
    <property type="term" value="F:glutathione transferase activity"/>
    <property type="evidence" value="ECO:0007669"/>
    <property type="project" value="UniProtKB-EC"/>
</dbReference>
<dbReference type="Gene3D" id="3.40.30.10">
    <property type="entry name" value="Glutaredoxin"/>
    <property type="match status" value="1"/>
</dbReference>
<name>A0ABU1ZSP0_9BURK</name>
<organism evidence="3 4">
    <name type="scientific">Rhodoferax saidenbachensis</name>
    <dbReference type="NCBI Taxonomy" id="1484693"/>
    <lineage>
        <taxon>Bacteria</taxon>
        <taxon>Pseudomonadati</taxon>
        <taxon>Pseudomonadota</taxon>
        <taxon>Betaproteobacteria</taxon>
        <taxon>Burkholderiales</taxon>
        <taxon>Comamonadaceae</taxon>
        <taxon>Rhodoferax</taxon>
    </lineage>
</organism>
<dbReference type="RefSeq" id="WP_310346057.1">
    <property type="nucleotide sequence ID" value="NZ_JAVDXO010000012.1"/>
</dbReference>
<dbReference type="CDD" id="cd03047">
    <property type="entry name" value="GST_N_2"/>
    <property type="match status" value="1"/>
</dbReference>
<dbReference type="Pfam" id="PF02798">
    <property type="entry name" value="GST_N"/>
    <property type="match status" value="1"/>
</dbReference>
<evidence type="ECO:0000259" key="1">
    <source>
        <dbReference type="PROSITE" id="PS50404"/>
    </source>
</evidence>
<dbReference type="PROSITE" id="PS50405">
    <property type="entry name" value="GST_CTER"/>
    <property type="match status" value="1"/>
</dbReference>
<dbReference type="PROSITE" id="PS50404">
    <property type="entry name" value="GST_NTER"/>
    <property type="match status" value="1"/>
</dbReference>
<sequence length="207" mass="23343">MTVHIWGRLSSLNVRKVVWAAQETGVTFTRSDAGMAFGVVKTPEYLAMNPNALVPTLQDGDFTLWESNTIVRYLCARYGDTMLYPQDLAARFDAERWMDWQQTTLNRDSGAAFVQWFRTPADQRDAAVIARSTAATEPALAQLNDHLAHRAYVGGDHFSMADIPVACDVHRWFGLPQPRPAWPHLERWFSNILSRPATRGVLDLPLS</sequence>
<dbReference type="PANTHER" id="PTHR44051">
    <property type="entry name" value="GLUTATHIONE S-TRANSFERASE-RELATED"/>
    <property type="match status" value="1"/>
</dbReference>
<evidence type="ECO:0000259" key="2">
    <source>
        <dbReference type="PROSITE" id="PS50405"/>
    </source>
</evidence>
<dbReference type="InterPro" id="IPR004045">
    <property type="entry name" value="Glutathione_S-Trfase_N"/>
</dbReference>
<keyword evidence="3" id="KW-0808">Transferase</keyword>
<dbReference type="SFLD" id="SFLDS00019">
    <property type="entry name" value="Glutathione_Transferase_(cytos"/>
    <property type="match status" value="1"/>
</dbReference>
<dbReference type="Proteomes" id="UP001268089">
    <property type="component" value="Unassembled WGS sequence"/>
</dbReference>
<dbReference type="PANTHER" id="PTHR44051:SF19">
    <property type="entry name" value="DISULFIDE-BOND OXIDOREDUCTASE YFCG"/>
    <property type="match status" value="1"/>
</dbReference>
<evidence type="ECO:0000313" key="3">
    <source>
        <dbReference type="EMBL" id="MDR7308571.1"/>
    </source>
</evidence>
<dbReference type="EC" id="2.5.1.18" evidence="3"/>
<evidence type="ECO:0000313" key="4">
    <source>
        <dbReference type="Proteomes" id="UP001268089"/>
    </source>
</evidence>
<dbReference type="Pfam" id="PF13410">
    <property type="entry name" value="GST_C_2"/>
    <property type="match status" value="1"/>
</dbReference>
<dbReference type="SFLD" id="SFLDG01150">
    <property type="entry name" value="Main.1:_Beta-like"/>
    <property type="match status" value="1"/>
</dbReference>
<dbReference type="SFLD" id="SFLDG00358">
    <property type="entry name" value="Main_(cytGST)"/>
    <property type="match status" value="1"/>
</dbReference>
<keyword evidence="4" id="KW-1185">Reference proteome</keyword>
<feature type="domain" description="GST C-terminal" evidence="2">
    <location>
        <begin position="87"/>
        <end position="207"/>
    </location>
</feature>
<dbReference type="SUPFAM" id="SSF47616">
    <property type="entry name" value="GST C-terminal domain-like"/>
    <property type="match status" value="1"/>
</dbReference>
<protein>
    <submittedName>
        <fullName evidence="3">Glutathione S-transferase</fullName>
        <ecNumber evidence="3">2.5.1.18</ecNumber>
    </submittedName>
</protein>
<accession>A0ABU1ZSP0</accession>
<comment type="caution">
    <text evidence="3">The sequence shown here is derived from an EMBL/GenBank/DDBJ whole genome shotgun (WGS) entry which is preliminary data.</text>
</comment>
<reference evidence="3 4" key="1">
    <citation type="submission" date="2023-07" db="EMBL/GenBank/DDBJ databases">
        <title>Sorghum-associated microbial communities from plants grown in Nebraska, USA.</title>
        <authorList>
            <person name="Schachtman D."/>
        </authorList>
    </citation>
    <scope>NUCLEOTIDE SEQUENCE [LARGE SCALE GENOMIC DNA]</scope>
    <source>
        <strain evidence="3 4">BE308</strain>
    </source>
</reference>
<dbReference type="InterPro" id="IPR036249">
    <property type="entry name" value="Thioredoxin-like_sf"/>
</dbReference>
<dbReference type="Gene3D" id="1.20.1050.10">
    <property type="match status" value="1"/>
</dbReference>